<gene>
    <name evidence="2" type="ORF">ACFOKC_06230</name>
</gene>
<feature type="region of interest" description="Disordered" evidence="1">
    <location>
        <begin position="1"/>
        <end position="23"/>
    </location>
</feature>
<comment type="caution">
    <text evidence="2">The sequence shown here is derived from an EMBL/GenBank/DDBJ whole genome shotgun (WGS) entry which is preliminary data.</text>
</comment>
<sequence>MSRDSGSEDGELEGQRGTRSSPRIRKFFRLLGFERTPSDE</sequence>
<dbReference type="Proteomes" id="UP001595660">
    <property type="component" value="Unassembled WGS sequence"/>
</dbReference>
<evidence type="ECO:0000313" key="3">
    <source>
        <dbReference type="Proteomes" id="UP001595660"/>
    </source>
</evidence>
<name>A0ABD5NE37_9EURY</name>
<evidence type="ECO:0000313" key="2">
    <source>
        <dbReference type="EMBL" id="MFC3477319.1"/>
    </source>
</evidence>
<evidence type="ECO:0000256" key="1">
    <source>
        <dbReference type="SAM" id="MobiDB-lite"/>
    </source>
</evidence>
<dbReference type="AlphaFoldDB" id="A0ABD5NE37"/>
<dbReference type="GeneID" id="77385785"/>
<keyword evidence="3" id="KW-1185">Reference proteome</keyword>
<protein>
    <submittedName>
        <fullName evidence="2">Uncharacterized protein</fullName>
    </submittedName>
</protein>
<reference evidence="2 3" key="1">
    <citation type="journal article" date="2019" name="Int. J. Syst. Evol. Microbiol.">
        <title>The Global Catalogue of Microorganisms (GCM) 10K type strain sequencing project: providing services to taxonomists for standard genome sequencing and annotation.</title>
        <authorList>
            <consortium name="The Broad Institute Genomics Platform"/>
            <consortium name="The Broad Institute Genome Sequencing Center for Infectious Disease"/>
            <person name="Wu L."/>
            <person name="Ma J."/>
        </authorList>
    </citation>
    <scope>NUCLEOTIDE SEQUENCE [LARGE SCALE GENOMIC DNA]</scope>
    <source>
        <strain evidence="2 3">CGMCC 1.12562</strain>
    </source>
</reference>
<dbReference type="EMBL" id="JBHRWN010000002">
    <property type="protein sequence ID" value="MFC3477319.1"/>
    <property type="molecule type" value="Genomic_DNA"/>
</dbReference>
<proteinExistence type="predicted"/>
<dbReference type="RefSeq" id="WP_269780542.1">
    <property type="nucleotide sequence ID" value="NZ_CP089466.1"/>
</dbReference>
<organism evidence="2 3">
    <name type="scientific">Halobacterium litoreum</name>
    <dbReference type="NCBI Taxonomy" id="2039234"/>
    <lineage>
        <taxon>Archaea</taxon>
        <taxon>Methanobacteriati</taxon>
        <taxon>Methanobacteriota</taxon>
        <taxon>Stenosarchaea group</taxon>
        <taxon>Halobacteria</taxon>
        <taxon>Halobacteriales</taxon>
        <taxon>Halobacteriaceae</taxon>
        <taxon>Halobacterium</taxon>
    </lineage>
</organism>
<accession>A0ABD5NE37</accession>